<dbReference type="Pfam" id="PF00990">
    <property type="entry name" value="GGDEF"/>
    <property type="match status" value="1"/>
</dbReference>
<dbReference type="GO" id="GO:0007165">
    <property type="term" value="P:signal transduction"/>
    <property type="evidence" value="ECO:0007669"/>
    <property type="project" value="InterPro"/>
</dbReference>
<dbReference type="CDD" id="cd12914">
    <property type="entry name" value="PDC1_DGC_like"/>
    <property type="match status" value="1"/>
</dbReference>
<dbReference type="OrthoDB" id="9759607at2"/>
<dbReference type="Gene3D" id="6.10.340.10">
    <property type="match status" value="1"/>
</dbReference>
<dbReference type="Gene3D" id="3.30.70.270">
    <property type="match status" value="1"/>
</dbReference>
<dbReference type="InterPro" id="IPR029787">
    <property type="entry name" value="Nucleotide_cyclase"/>
</dbReference>
<sequence length="546" mass="60156">MIKLRTFLMIAFSAFIILLVVILSIIMGRHSSREIEGEIGHSLSGIAFQMSDKLDHFMWARAGEIELITSLETLKQTERPGDIRHLLEQLKTSFPSFSWIGYLDAEGTVIASTDRILEGNNIAERPVFKEGIKGEFIGDVHEAVLLAKLLPNPSGEPLQFVDISMPVKGADGQPIGVLAAHLSWEWSKEVQRTILAPQLKHFRGLELFIVSKSDNTVLLGPEEMVGRPLPLDSVKQAQEGRNGWDLVTWPDGQRYLTGYSHGDGYLNYEGLGWTVLVRQPEAVALAPVQELKNYFIIAGAIATIFFAFLGSLLAERISRPIRGLTEAADQLRAGDEVDIPQYRTFQDIYSLSTSLRSLVDSLSKTESALGNMKALAHRDQLTGLPNRVALEGYLEDTLPGIDPAKGKLAFMYIDLDGFKTVNDSLGHQAGDLLLQKVAQRLDSIRQPGGLAVRLGGDEFLFISPASPSIEEARIETERLANELIAQLNQPFVIELQMVTIGCSIGAAFYPDHGAHPNQIIQAADDCLYRSKQAGKNRVTFAETPAE</sequence>
<dbReference type="CDD" id="cd18774">
    <property type="entry name" value="PDC2_HK_sensor"/>
    <property type="match status" value="1"/>
</dbReference>
<dbReference type="PROSITE" id="PS50885">
    <property type="entry name" value="HAMP"/>
    <property type="match status" value="1"/>
</dbReference>
<evidence type="ECO:0000313" key="10">
    <source>
        <dbReference type="Proteomes" id="UP000253090"/>
    </source>
</evidence>
<dbReference type="EMBL" id="QPJW01000023">
    <property type="protein sequence ID" value="RCX12817.1"/>
    <property type="molecule type" value="Genomic_DNA"/>
</dbReference>
<organism evidence="9 10">
    <name type="scientific">Fontibacillus phaseoli</name>
    <dbReference type="NCBI Taxonomy" id="1416533"/>
    <lineage>
        <taxon>Bacteria</taxon>
        <taxon>Bacillati</taxon>
        <taxon>Bacillota</taxon>
        <taxon>Bacilli</taxon>
        <taxon>Bacillales</taxon>
        <taxon>Paenibacillaceae</taxon>
        <taxon>Fontibacillus</taxon>
    </lineage>
</organism>
<dbReference type="CDD" id="cd01949">
    <property type="entry name" value="GGDEF"/>
    <property type="match status" value="1"/>
</dbReference>
<comment type="caution">
    <text evidence="9">The sequence shown here is derived from an EMBL/GenBank/DDBJ whole genome shotgun (WGS) entry which is preliminary data.</text>
</comment>
<dbReference type="NCBIfam" id="TIGR00254">
    <property type="entry name" value="GGDEF"/>
    <property type="match status" value="1"/>
</dbReference>
<proteinExistence type="predicted"/>
<feature type="domain" description="HAMP" evidence="7">
    <location>
        <begin position="315"/>
        <end position="367"/>
    </location>
</feature>
<dbReference type="Proteomes" id="UP000253090">
    <property type="component" value="Unassembled WGS sequence"/>
</dbReference>
<evidence type="ECO:0000256" key="3">
    <source>
        <dbReference type="ARBA" id="ARBA00022692"/>
    </source>
</evidence>
<dbReference type="InterPro" id="IPR003660">
    <property type="entry name" value="HAMP_dom"/>
</dbReference>
<dbReference type="Gene3D" id="3.30.450.20">
    <property type="entry name" value="PAS domain"/>
    <property type="match status" value="1"/>
</dbReference>
<dbReference type="InterPro" id="IPR033479">
    <property type="entry name" value="dCache_1"/>
</dbReference>
<evidence type="ECO:0000256" key="5">
    <source>
        <dbReference type="ARBA" id="ARBA00023136"/>
    </source>
</evidence>
<keyword evidence="5 6" id="KW-0472">Membrane</keyword>
<dbReference type="AlphaFoldDB" id="A0A369AX84"/>
<comment type="subcellular location">
    <subcellularLocation>
        <location evidence="1">Cell membrane</location>
        <topology evidence="1">Multi-pass membrane protein</topology>
    </subcellularLocation>
</comment>
<evidence type="ECO:0000259" key="8">
    <source>
        <dbReference type="PROSITE" id="PS50887"/>
    </source>
</evidence>
<evidence type="ECO:0000256" key="6">
    <source>
        <dbReference type="SAM" id="Phobius"/>
    </source>
</evidence>
<accession>A0A369AX84</accession>
<evidence type="ECO:0000256" key="1">
    <source>
        <dbReference type="ARBA" id="ARBA00004651"/>
    </source>
</evidence>
<dbReference type="RefSeq" id="WP_114499185.1">
    <property type="nucleotide sequence ID" value="NZ_QPJW01000023.1"/>
</dbReference>
<evidence type="ECO:0000259" key="7">
    <source>
        <dbReference type="PROSITE" id="PS50885"/>
    </source>
</evidence>
<keyword evidence="2" id="KW-1003">Cell membrane</keyword>
<feature type="domain" description="GGDEF" evidence="8">
    <location>
        <begin position="406"/>
        <end position="543"/>
    </location>
</feature>
<reference evidence="9 10" key="1">
    <citation type="submission" date="2018-07" db="EMBL/GenBank/DDBJ databases">
        <title>Genomic Encyclopedia of Type Strains, Phase III (KMG-III): the genomes of soil and plant-associated and newly described type strains.</title>
        <authorList>
            <person name="Whitman W."/>
        </authorList>
    </citation>
    <scope>NUCLEOTIDE SEQUENCE [LARGE SCALE GENOMIC DNA]</scope>
    <source>
        <strain evidence="9 10">CECT 8333</strain>
    </source>
</reference>
<keyword evidence="4 6" id="KW-1133">Transmembrane helix</keyword>
<dbReference type="CDD" id="cd06225">
    <property type="entry name" value="HAMP"/>
    <property type="match status" value="1"/>
</dbReference>
<protein>
    <submittedName>
        <fullName evidence="9">Diguanylate cyclase (GGDEF)-like protein</fullName>
    </submittedName>
</protein>
<keyword evidence="10" id="KW-1185">Reference proteome</keyword>
<evidence type="ECO:0000256" key="4">
    <source>
        <dbReference type="ARBA" id="ARBA00022989"/>
    </source>
</evidence>
<gene>
    <name evidence="9" type="ORF">DFP94_12323</name>
</gene>
<dbReference type="InterPro" id="IPR043128">
    <property type="entry name" value="Rev_trsase/Diguanyl_cyclase"/>
</dbReference>
<evidence type="ECO:0000313" key="9">
    <source>
        <dbReference type="EMBL" id="RCX12817.1"/>
    </source>
</evidence>
<evidence type="ECO:0000256" key="2">
    <source>
        <dbReference type="ARBA" id="ARBA00022475"/>
    </source>
</evidence>
<dbReference type="InterPro" id="IPR000160">
    <property type="entry name" value="GGDEF_dom"/>
</dbReference>
<dbReference type="SUPFAM" id="SSF55073">
    <property type="entry name" value="Nucleotide cyclase"/>
    <property type="match status" value="1"/>
</dbReference>
<dbReference type="InterPro" id="IPR052163">
    <property type="entry name" value="DGC-Regulatory_Protein"/>
</dbReference>
<dbReference type="SMART" id="SM00267">
    <property type="entry name" value="GGDEF"/>
    <property type="match status" value="1"/>
</dbReference>
<feature type="transmembrane region" description="Helical" evidence="6">
    <location>
        <begin position="7"/>
        <end position="27"/>
    </location>
</feature>
<feature type="transmembrane region" description="Helical" evidence="6">
    <location>
        <begin position="294"/>
        <end position="314"/>
    </location>
</feature>
<dbReference type="GO" id="GO:0005886">
    <property type="term" value="C:plasma membrane"/>
    <property type="evidence" value="ECO:0007669"/>
    <property type="project" value="UniProtKB-SubCell"/>
</dbReference>
<dbReference type="PANTHER" id="PTHR46663">
    <property type="entry name" value="DIGUANYLATE CYCLASE DGCT-RELATED"/>
    <property type="match status" value="1"/>
</dbReference>
<dbReference type="Pfam" id="PF02743">
    <property type="entry name" value="dCache_1"/>
    <property type="match status" value="1"/>
</dbReference>
<name>A0A369AX84_9BACL</name>
<dbReference type="PANTHER" id="PTHR46663:SF2">
    <property type="entry name" value="GGDEF DOMAIN-CONTAINING PROTEIN"/>
    <property type="match status" value="1"/>
</dbReference>
<dbReference type="PROSITE" id="PS50887">
    <property type="entry name" value="GGDEF"/>
    <property type="match status" value="1"/>
</dbReference>
<keyword evidence="3 6" id="KW-0812">Transmembrane</keyword>